<dbReference type="Proteomes" id="UP000272924">
    <property type="component" value="Chromosome"/>
</dbReference>
<name>A0A3S9MSS6_9STRE</name>
<dbReference type="NCBIfam" id="NF033520">
    <property type="entry name" value="transpos_IS982"/>
    <property type="match status" value="1"/>
</dbReference>
<dbReference type="KEGG" id="spei:EHW89_06970"/>
<accession>A0A3S9MSS6</accession>
<dbReference type="AlphaFoldDB" id="A0A3S9MSS6"/>
<evidence type="ECO:0000259" key="1">
    <source>
        <dbReference type="Pfam" id="PF13612"/>
    </source>
</evidence>
<dbReference type="EMBL" id="CP034543">
    <property type="protein sequence ID" value="AZQ42215.1"/>
    <property type="molecule type" value="Genomic_DNA"/>
</dbReference>
<reference evidence="3" key="1">
    <citation type="submission" date="2018-12" db="EMBL/GenBank/DDBJ databases">
        <title>Genome sequencing of Streptococcus sp. KCOM 2412 (= ChDC F135).</title>
        <authorList>
            <person name="Kook J.-K."/>
            <person name="Park S.-N."/>
            <person name="Lim Y.K."/>
        </authorList>
    </citation>
    <scope>NUCLEOTIDE SEQUENCE [LARGE SCALE GENOMIC DNA]</scope>
    <source>
        <strain evidence="3">KCOM 2412</strain>
    </source>
</reference>
<dbReference type="InterPro" id="IPR025668">
    <property type="entry name" value="Tnp_DDE_dom"/>
</dbReference>
<dbReference type="RefSeq" id="WP_126467523.1">
    <property type="nucleotide sequence ID" value="NZ_CP034543.1"/>
</dbReference>
<protein>
    <submittedName>
        <fullName evidence="2">IS982 family transposase</fullName>
    </submittedName>
</protein>
<gene>
    <name evidence="2" type="ORF">EHW89_06970</name>
</gene>
<evidence type="ECO:0000313" key="2">
    <source>
        <dbReference type="EMBL" id="AZQ42215.1"/>
    </source>
</evidence>
<proteinExistence type="predicted"/>
<feature type="domain" description="Transposase DDE" evidence="1">
    <location>
        <begin position="112"/>
        <end position="263"/>
    </location>
</feature>
<keyword evidence="3" id="KW-1185">Reference proteome</keyword>
<organism evidence="2 3">
    <name type="scientific">Streptococcus periodonticum</name>
    <dbReference type="NCBI Taxonomy" id="2490633"/>
    <lineage>
        <taxon>Bacteria</taxon>
        <taxon>Bacillati</taxon>
        <taxon>Bacillota</taxon>
        <taxon>Bacilli</taxon>
        <taxon>Lactobacillales</taxon>
        <taxon>Streptococcaceae</taxon>
        <taxon>Streptococcus</taxon>
    </lineage>
</organism>
<sequence>MSHLQYTAKSHHLQWNMKQLSKICHQLYRDYCPDSLKHRHNVSLSKVSDESLLVLLLLQAELGIKSQRHFHRICQLFPYGRLLERSRFNRRSRQLIWLLQLIRQAMNNQISSDTIAIVDSFPLPLCQSVRNHRASIFEGLADIGYNASKHLWFYGFKVHILVTLSGHILSYVITPAAVHDIKVVEDLLEGCQQSVILADLGYLSQALKDRLKQREYHLWTPLRQNMGSASQHNNWRLLAMRRTIETRFSELWALFDMEHTFARGVAGLQLRIEQILLTYNLSYFELN</sequence>
<dbReference type="Pfam" id="PF13612">
    <property type="entry name" value="DDE_Tnp_1_3"/>
    <property type="match status" value="1"/>
</dbReference>
<evidence type="ECO:0000313" key="3">
    <source>
        <dbReference type="Proteomes" id="UP000272924"/>
    </source>
</evidence>